<evidence type="ECO:0000313" key="2">
    <source>
        <dbReference type="Proteomes" id="UP000001382"/>
    </source>
</evidence>
<dbReference type="OrthoDB" id="2091865at201174"/>
<dbReference type="KEGG" id="gob:Gobs_0855"/>
<evidence type="ECO:0000313" key="1">
    <source>
        <dbReference type="EMBL" id="ADB73619.1"/>
    </source>
</evidence>
<dbReference type="AlphaFoldDB" id="D2S8X6"/>
<organism evidence="1 2">
    <name type="scientific">Geodermatophilus obscurus (strain ATCC 25078 / DSM 43160 / JCM 3152 / CCUG 61914 / KCC A-0152 / KCTC 9177 / NBRC 13315 / NRRL B-3577 / G-20)</name>
    <dbReference type="NCBI Taxonomy" id="526225"/>
    <lineage>
        <taxon>Bacteria</taxon>
        <taxon>Bacillati</taxon>
        <taxon>Actinomycetota</taxon>
        <taxon>Actinomycetes</taxon>
        <taxon>Geodermatophilales</taxon>
        <taxon>Geodermatophilaceae</taxon>
        <taxon>Geodermatophilus</taxon>
    </lineage>
</organism>
<dbReference type="Proteomes" id="UP000001382">
    <property type="component" value="Chromosome"/>
</dbReference>
<dbReference type="EMBL" id="CP001867">
    <property type="protein sequence ID" value="ADB73619.1"/>
    <property type="molecule type" value="Genomic_DNA"/>
</dbReference>
<protein>
    <submittedName>
        <fullName evidence="1">Uncharacterized protein</fullName>
    </submittedName>
</protein>
<name>D2S8X6_GEOOG</name>
<sequence length="162" mass="17823">MTELEDAIRLAVKEEFPPSGSAIDGHDFYIRSVRNKNRLKEGETSYFRHQHTGKDDRVFYTIESNPGGPTPYTAKLTRIEFRGPFVKNGFMPLGDRGMDVTDAVNVLAASGGVASNLPATWGPFVVFVQQADLEGFLDDDWVPAAAKIADMIGDEMARQGLV</sequence>
<gene>
    <name evidence="1" type="ordered locus">Gobs_0855</name>
</gene>
<dbReference type="HOGENOM" id="CLU_1633034_0_0_11"/>
<proteinExistence type="predicted"/>
<accession>D2S8X6</accession>
<keyword evidence="2" id="KW-1185">Reference proteome</keyword>
<reference evidence="2" key="2">
    <citation type="submission" date="2010-01" db="EMBL/GenBank/DDBJ databases">
        <title>The complete genome of Geodermatophilus obscurus DSM 43160.</title>
        <authorList>
            <consortium name="US DOE Joint Genome Institute (JGI-PGF)"/>
            <person name="Lucas S."/>
            <person name="Copeland A."/>
            <person name="Lapidus A."/>
            <person name="Glavina del Rio T."/>
            <person name="Dalin E."/>
            <person name="Tice H."/>
            <person name="Bruce D."/>
            <person name="Goodwin L."/>
            <person name="Pitluck S."/>
            <person name="Kyrpides N."/>
            <person name="Mavromatis K."/>
            <person name="Ivanova N."/>
            <person name="Munk A.C."/>
            <person name="Brettin T."/>
            <person name="Detter J.C."/>
            <person name="Han C."/>
            <person name="Larimer F."/>
            <person name="Land M."/>
            <person name="Hauser L."/>
            <person name="Markowitz V."/>
            <person name="Cheng J.-F."/>
            <person name="Hugenholtz P."/>
            <person name="Woyke T."/>
            <person name="Wu D."/>
            <person name="Jando M."/>
            <person name="Schneider S."/>
            <person name="Klenk H.-P."/>
            <person name="Eisen J.A."/>
        </authorList>
    </citation>
    <scope>NUCLEOTIDE SEQUENCE [LARGE SCALE GENOMIC DNA]</scope>
    <source>
        <strain evidence="2">ATCC 25078 / DSM 43160 / JCM 3152 / KCC A-0152 / KCTC 9177 / NBRC 13315 / NRRL B-3577 / G-20</strain>
    </source>
</reference>
<reference evidence="1 2" key="1">
    <citation type="journal article" date="2010" name="Stand. Genomic Sci.">
        <title>Complete genome sequence of Geodermatophilus obscurus type strain (G-20).</title>
        <authorList>
            <person name="Ivanova N."/>
            <person name="Sikorski J."/>
            <person name="Jando M."/>
            <person name="Munk C."/>
            <person name="Lapidus A."/>
            <person name="Glavina Del Rio T."/>
            <person name="Copeland A."/>
            <person name="Tice H."/>
            <person name="Cheng J.-F."/>
            <person name="Lucas S."/>
            <person name="Chen F."/>
            <person name="Nolan M."/>
            <person name="Bruce D."/>
            <person name="Goodwin L."/>
            <person name="Pitluck S."/>
            <person name="Mavromatis K."/>
            <person name="Mikhailova N."/>
            <person name="Pati A."/>
            <person name="Chen A."/>
            <person name="Palaniappan K."/>
            <person name="Land M."/>
            <person name="Hauser L."/>
            <person name="Chang Y.-J."/>
            <person name="Jeffries C.D."/>
            <person name="Meincke L."/>
            <person name="Brettin T."/>
            <person name="Detter J.C."/>
            <person name="Detter J.C."/>
            <person name="Rohde M."/>
            <person name="Goeker M."/>
            <person name="Bristow J."/>
            <person name="Eisen J.A."/>
            <person name="Markowitz V."/>
            <person name="Hugenholtz P."/>
            <person name="Kyrpides N.C."/>
            <person name="Klenk H.-P."/>
        </authorList>
    </citation>
    <scope>NUCLEOTIDE SEQUENCE [LARGE SCALE GENOMIC DNA]</scope>
    <source>
        <strain evidence="2">ATCC 25078 / DSM 43160 / JCM 3152 / KCC A-0152 / KCTC 9177 / NBRC 13315 / NRRL B-3577 / G-20</strain>
    </source>
</reference>